<dbReference type="PANTHER" id="PTHR48100">
    <property type="entry name" value="BROAD-SPECIFICITY PHOSPHATASE YOR283W-RELATED"/>
    <property type="match status" value="1"/>
</dbReference>
<dbReference type="InterPro" id="IPR013078">
    <property type="entry name" value="His_Pase_superF_clade-1"/>
</dbReference>
<dbReference type="Gene3D" id="3.40.50.1240">
    <property type="entry name" value="Phosphoglycerate mutase-like"/>
    <property type="match status" value="1"/>
</dbReference>
<feature type="region of interest" description="Disordered" evidence="5">
    <location>
        <begin position="154"/>
        <end position="173"/>
    </location>
</feature>
<dbReference type="AlphaFoldDB" id="A0A8B3FKY8"/>
<feature type="region of interest" description="Disordered" evidence="5">
    <location>
        <begin position="61"/>
        <end position="92"/>
    </location>
</feature>
<proteinExistence type="predicted"/>
<reference evidence="6 7" key="1">
    <citation type="submission" date="2018-10" db="EMBL/GenBank/DDBJ databases">
        <title>Propionibacterium australiense Genome Sequencing and Assembly.</title>
        <authorList>
            <person name="Bernier A.-M."/>
            <person name="Bernard K."/>
        </authorList>
    </citation>
    <scope>NUCLEOTIDE SEQUENCE [LARGE SCALE GENOMIC DNA]</scope>
    <source>
        <strain evidence="6 7">NML98A078</strain>
    </source>
</reference>
<feature type="active site" description="Tele-phosphohistidine intermediate" evidence="3">
    <location>
        <position position="195"/>
    </location>
</feature>
<evidence type="ECO:0000256" key="1">
    <source>
        <dbReference type="ARBA" id="ARBA00023152"/>
    </source>
</evidence>
<dbReference type="InterPro" id="IPR001345">
    <property type="entry name" value="PG/BPGM_mutase_AS"/>
</dbReference>
<dbReference type="GO" id="GO:0016791">
    <property type="term" value="F:phosphatase activity"/>
    <property type="evidence" value="ECO:0007669"/>
    <property type="project" value="TreeGrafter"/>
</dbReference>
<dbReference type="InterPro" id="IPR029033">
    <property type="entry name" value="His_PPase_superfam"/>
</dbReference>
<dbReference type="SUPFAM" id="SSF53254">
    <property type="entry name" value="Phosphoglycerate mutase-like"/>
    <property type="match status" value="1"/>
</dbReference>
<feature type="binding site" evidence="4">
    <location>
        <begin position="194"/>
        <end position="201"/>
    </location>
    <ligand>
        <name>substrate</name>
    </ligand>
</feature>
<dbReference type="PANTHER" id="PTHR48100:SF1">
    <property type="entry name" value="HISTIDINE PHOSPHATASE FAMILY PROTEIN-RELATED"/>
    <property type="match status" value="1"/>
</dbReference>
<evidence type="ECO:0000313" key="6">
    <source>
        <dbReference type="EMBL" id="RLP08355.1"/>
    </source>
</evidence>
<keyword evidence="2" id="KW-0413">Isomerase</keyword>
<accession>A0A8B3FKY8</accession>
<evidence type="ECO:0000256" key="2">
    <source>
        <dbReference type="ARBA" id="ARBA00023235"/>
    </source>
</evidence>
<dbReference type="EMBL" id="RCIW01000014">
    <property type="protein sequence ID" value="RLP08355.1"/>
    <property type="molecule type" value="Genomic_DNA"/>
</dbReference>
<organism evidence="6 7">
    <name type="scientific">Propionibacterium australiense</name>
    <dbReference type="NCBI Taxonomy" id="119981"/>
    <lineage>
        <taxon>Bacteria</taxon>
        <taxon>Bacillati</taxon>
        <taxon>Actinomycetota</taxon>
        <taxon>Actinomycetes</taxon>
        <taxon>Propionibacteriales</taxon>
        <taxon>Propionibacteriaceae</taxon>
        <taxon>Propionibacterium</taxon>
    </lineage>
</organism>
<evidence type="ECO:0000256" key="5">
    <source>
        <dbReference type="SAM" id="MobiDB-lite"/>
    </source>
</evidence>
<gene>
    <name evidence="6" type="ORF">D7U36_09455</name>
</gene>
<dbReference type="SMART" id="SM00855">
    <property type="entry name" value="PGAM"/>
    <property type="match status" value="1"/>
</dbReference>
<dbReference type="CDD" id="cd07067">
    <property type="entry name" value="HP_PGM_like"/>
    <property type="match status" value="1"/>
</dbReference>
<dbReference type="Pfam" id="PF00300">
    <property type="entry name" value="His_Phos_1"/>
    <property type="match status" value="2"/>
</dbReference>
<keyword evidence="1" id="KW-0324">Glycolysis</keyword>
<comment type="caution">
    <text evidence="6">The sequence shown here is derived from an EMBL/GenBank/DDBJ whole genome shotgun (WGS) entry which is preliminary data.</text>
</comment>
<sequence length="413" mass="43848">MPARAMPSQEFGVIPTDRCLEQAVQGQAAPTRTTGGRGASGVDDCQICAQTHPITWRGCTGHDQADVPQPEGVQVASTGTQGTSPPASRASIWDTETADTPSLRAGSLCATPGVIRASWIVVMGLIHELIHGGARSRDDEMVFRCAQPGRHASARASRLSLGQGPRAGCGPDRARRTRSVNEIAAGVVEIYLVRHGQTWFNKRDRVQGWCDSPLTEAGHELAAALGRGLAAGGIVLDAAYSGDMARHHETAQDILDAMGSPLPVTQLKALREMSFGGWEGGLNTDMWRACWDNLGVSTDEEAFAKGLTLVDVYNGISICNPDPDYPTEGTAAVADRAVAVLEDIADAEAGLREHSRVLVVTSGITIVCLLTALGFPPRDRVRNGAVALLRRDASGWTAVRINDMSWAENGRAT</sequence>
<evidence type="ECO:0000256" key="3">
    <source>
        <dbReference type="PIRSR" id="PIRSR613078-1"/>
    </source>
</evidence>
<dbReference type="GO" id="GO:0005737">
    <property type="term" value="C:cytoplasm"/>
    <property type="evidence" value="ECO:0007669"/>
    <property type="project" value="TreeGrafter"/>
</dbReference>
<dbReference type="PROSITE" id="PS00175">
    <property type="entry name" value="PG_MUTASE"/>
    <property type="match status" value="1"/>
</dbReference>
<feature type="active site" description="Proton donor/acceptor" evidence="3">
    <location>
        <position position="272"/>
    </location>
</feature>
<feature type="binding site" evidence="4">
    <location>
        <position position="246"/>
    </location>
    <ligand>
        <name>substrate</name>
    </ligand>
</feature>
<protein>
    <submittedName>
        <fullName evidence="6">Histidine phosphatase family protein</fullName>
    </submittedName>
</protein>
<evidence type="ECO:0000313" key="7">
    <source>
        <dbReference type="Proteomes" id="UP000279336"/>
    </source>
</evidence>
<feature type="compositionally biased region" description="Polar residues" evidence="5">
    <location>
        <begin position="75"/>
        <end position="86"/>
    </location>
</feature>
<dbReference type="Proteomes" id="UP000279336">
    <property type="component" value="Unassembled WGS sequence"/>
</dbReference>
<dbReference type="OrthoDB" id="9781415at2"/>
<name>A0A8B3FKY8_9ACTN</name>
<dbReference type="InterPro" id="IPR050275">
    <property type="entry name" value="PGM_Phosphatase"/>
</dbReference>
<evidence type="ECO:0000256" key="4">
    <source>
        <dbReference type="PIRSR" id="PIRSR613078-2"/>
    </source>
</evidence>